<keyword evidence="6 8" id="KW-1133">Transmembrane helix</keyword>
<evidence type="ECO:0000259" key="10">
    <source>
        <dbReference type="Pfam" id="PF04535"/>
    </source>
</evidence>
<evidence type="ECO:0000256" key="8">
    <source>
        <dbReference type="RuleBase" id="RU361233"/>
    </source>
</evidence>
<dbReference type="PANTHER" id="PTHR33573:SF57">
    <property type="entry name" value="CASP-LIKE PROTEIN 4B1"/>
    <property type="match status" value="1"/>
</dbReference>
<organism evidence="11 12">
    <name type="scientific">Rhododendron simsii</name>
    <name type="common">Sims's rhododendron</name>
    <dbReference type="NCBI Taxonomy" id="118357"/>
    <lineage>
        <taxon>Eukaryota</taxon>
        <taxon>Viridiplantae</taxon>
        <taxon>Streptophyta</taxon>
        <taxon>Embryophyta</taxon>
        <taxon>Tracheophyta</taxon>
        <taxon>Spermatophyta</taxon>
        <taxon>Magnoliopsida</taxon>
        <taxon>eudicotyledons</taxon>
        <taxon>Gunneridae</taxon>
        <taxon>Pentapetalae</taxon>
        <taxon>asterids</taxon>
        <taxon>Ericales</taxon>
        <taxon>Ericaceae</taxon>
        <taxon>Ericoideae</taxon>
        <taxon>Rhodoreae</taxon>
        <taxon>Rhododendron</taxon>
    </lineage>
</organism>
<dbReference type="PANTHER" id="PTHR33573">
    <property type="entry name" value="CASP-LIKE PROTEIN 4A4"/>
    <property type="match status" value="1"/>
</dbReference>
<feature type="transmembrane region" description="Helical" evidence="8">
    <location>
        <begin position="51"/>
        <end position="70"/>
    </location>
</feature>
<dbReference type="GO" id="GO:0005886">
    <property type="term" value="C:plasma membrane"/>
    <property type="evidence" value="ECO:0007669"/>
    <property type="project" value="UniProtKB-SubCell"/>
</dbReference>
<sequence length="194" mass="21062">MTSTEEPMKTASESPAPPAGDVESQTPAAGFGVPVILSRWRREDLLKKGSLVLRVMGFLFSLLAFIIMASNSHGGWEDFGKYEEYRYVLAIAILSTLYTGAQALRQVQEMSTGKQIFPARTLALVDFFGDQIVAYLLISAASSAIPITNRMREGADNIFTDSSAAAISMEILAFLALAFSALISGYKLSNQSYI</sequence>
<dbReference type="InterPro" id="IPR006702">
    <property type="entry name" value="CASP_dom"/>
</dbReference>
<keyword evidence="5 8" id="KW-0812">Transmembrane</keyword>
<dbReference type="Proteomes" id="UP000626092">
    <property type="component" value="Unassembled WGS sequence"/>
</dbReference>
<comment type="subunit">
    <text evidence="3 8">Homodimer and heterodimers.</text>
</comment>
<evidence type="ECO:0000256" key="9">
    <source>
        <dbReference type="SAM" id="MobiDB-lite"/>
    </source>
</evidence>
<dbReference type="EMBL" id="WJXA01000004">
    <property type="protein sequence ID" value="KAF7146210.1"/>
    <property type="molecule type" value="Genomic_DNA"/>
</dbReference>
<evidence type="ECO:0000256" key="7">
    <source>
        <dbReference type="ARBA" id="ARBA00023136"/>
    </source>
</evidence>
<feature type="region of interest" description="Disordered" evidence="9">
    <location>
        <begin position="1"/>
        <end position="26"/>
    </location>
</feature>
<comment type="caution">
    <text evidence="11">The sequence shown here is derived from an EMBL/GenBank/DDBJ whole genome shotgun (WGS) entry which is preliminary data.</text>
</comment>
<dbReference type="AlphaFoldDB" id="A0A834H6E8"/>
<comment type="subcellular location">
    <subcellularLocation>
        <location evidence="1 8">Cell membrane</location>
        <topology evidence="1 8">Multi-pass membrane protein</topology>
    </subcellularLocation>
</comment>
<name>A0A834H6E8_RHOSS</name>
<evidence type="ECO:0000256" key="3">
    <source>
        <dbReference type="ARBA" id="ARBA00011489"/>
    </source>
</evidence>
<keyword evidence="12" id="KW-1185">Reference proteome</keyword>
<comment type="similarity">
    <text evidence="2 8">Belongs to the Casparian strip membrane proteins (CASP) family.</text>
</comment>
<dbReference type="Pfam" id="PF04535">
    <property type="entry name" value="CASP_dom"/>
    <property type="match status" value="1"/>
</dbReference>
<keyword evidence="4 8" id="KW-1003">Cell membrane</keyword>
<evidence type="ECO:0000313" key="12">
    <source>
        <dbReference type="Proteomes" id="UP000626092"/>
    </source>
</evidence>
<evidence type="ECO:0000256" key="1">
    <source>
        <dbReference type="ARBA" id="ARBA00004651"/>
    </source>
</evidence>
<keyword evidence="7 8" id="KW-0472">Membrane</keyword>
<feature type="transmembrane region" description="Helical" evidence="8">
    <location>
        <begin position="85"/>
        <end position="101"/>
    </location>
</feature>
<evidence type="ECO:0000256" key="5">
    <source>
        <dbReference type="ARBA" id="ARBA00022692"/>
    </source>
</evidence>
<dbReference type="OrthoDB" id="1924823at2759"/>
<protein>
    <recommendedName>
        <fullName evidence="8">CASP-like protein</fullName>
    </recommendedName>
</protein>
<evidence type="ECO:0000256" key="6">
    <source>
        <dbReference type="ARBA" id="ARBA00022989"/>
    </source>
</evidence>
<feature type="domain" description="Casparian strip membrane protein" evidence="10">
    <location>
        <begin position="46"/>
        <end position="176"/>
    </location>
</feature>
<proteinExistence type="inferred from homology"/>
<evidence type="ECO:0000256" key="4">
    <source>
        <dbReference type="ARBA" id="ARBA00022475"/>
    </source>
</evidence>
<evidence type="ECO:0000256" key="2">
    <source>
        <dbReference type="ARBA" id="ARBA00007651"/>
    </source>
</evidence>
<feature type="transmembrane region" description="Helical" evidence="8">
    <location>
        <begin position="122"/>
        <end position="145"/>
    </location>
</feature>
<gene>
    <name evidence="11" type="ORF">RHSIM_Rhsim04G0124100</name>
</gene>
<feature type="transmembrane region" description="Helical" evidence="8">
    <location>
        <begin position="165"/>
        <end position="186"/>
    </location>
</feature>
<evidence type="ECO:0000313" key="11">
    <source>
        <dbReference type="EMBL" id="KAF7146210.1"/>
    </source>
</evidence>
<reference evidence="11" key="1">
    <citation type="submission" date="2019-11" db="EMBL/GenBank/DDBJ databases">
        <authorList>
            <person name="Liu Y."/>
            <person name="Hou J."/>
            <person name="Li T.-Q."/>
            <person name="Guan C.-H."/>
            <person name="Wu X."/>
            <person name="Wu H.-Z."/>
            <person name="Ling F."/>
            <person name="Zhang R."/>
            <person name="Shi X.-G."/>
            <person name="Ren J.-P."/>
            <person name="Chen E.-F."/>
            <person name="Sun J.-M."/>
        </authorList>
    </citation>
    <scope>NUCLEOTIDE SEQUENCE</scope>
    <source>
        <strain evidence="11">Adult_tree_wgs_1</strain>
        <tissue evidence="11">Leaves</tissue>
    </source>
</reference>
<accession>A0A834H6E8</accession>